<accession>A0A0H2SBF9</accession>
<dbReference type="InterPro" id="IPR008030">
    <property type="entry name" value="NmrA-like"/>
</dbReference>
<evidence type="ECO:0000313" key="5">
    <source>
        <dbReference type="EMBL" id="KLO19053.1"/>
    </source>
</evidence>
<dbReference type="GO" id="GO:0016491">
    <property type="term" value="F:oxidoreductase activity"/>
    <property type="evidence" value="ECO:0007669"/>
    <property type="project" value="UniProtKB-KW"/>
</dbReference>
<dbReference type="AlphaFoldDB" id="A0A0H2SBF9"/>
<evidence type="ECO:0000259" key="4">
    <source>
        <dbReference type="Pfam" id="PF05368"/>
    </source>
</evidence>
<reference evidence="5 6" key="1">
    <citation type="submission" date="2015-04" db="EMBL/GenBank/DDBJ databases">
        <title>Complete genome sequence of Schizopora paradoxa KUC8140, a cosmopolitan wood degrader in East Asia.</title>
        <authorList>
            <consortium name="DOE Joint Genome Institute"/>
            <person name="Min B."/>
            <person name="Park H."/>
            <person name="Jang Y."/>
            <person name="Kim J.-J."/>
            <person name="Kim K.H."/>
            <person name="Pangilinan J."/>
            <person name="Lipzen A."/>
            <person name="Riley R."/>
            <person name="Grigoriev I.V."/>
            <person name="Spatafora J.W."/>
            <person name="Choi I.-G."/>
        </authorList>
    </citation>
    <scope>NUCLEOTIDE SEQUENCE [LARGE SCALE GENOMIC DNA]</scope>
    <source>
        <strain evidence="5 6">KUC8140</strain>
    </source>
</reference>
<dbReference type="Gene3D" id="3.40.50.720">
    <property type="entry name" value="NAD(P)-binding Rossmann-like Domain"/>
    <property type="match status" value="1"/>
</dbReference>
<sequence length="292" mass="32131">MSGFQSFAIAGPGNLGQQIAKSLLSYNKDSSTIAVRFLTRAWGRKSTELLDLGATYAEVDYDDHESLIRALSGSDVVISTVGAPGLITQFKLADASKAAGVKLFVPSEFGGSIDGCSDHPIFATKNQVKKHLQDIDLPFAVFYTGLFPDYVLKSTFKFDFKGRKVFFGGSGGAPISWTCLPDIGRFVPHALTTVPKEELKWRIFRIEGDRQSFNSLISSYEQRTGAKIKVTKRPRAQLEAALKENPTDFLTFLYVYWDIGGAASGKPEEICNDIWPEWNPRSAVDIAIEVNA</sequence>
<dbReference type="Proteomes" id="UP000053477">
    <property type="component" value="Unassembled WGS sequence"/>
</dbReference>
<dbReference type="EMBL" id="KQ085889">
    <property type="protein sequence ID" value="KLO19053.1"/>
    <property type="molecule type" value="Genomic_DNA"/>
</dbReference>
<keyword evidence="3" id="KW-0560">Oxidoreductase</keyword>
<dbReference type="InParanoid" id="A0A0H2SBF9"/>
<dbReference type="Pfam" id="PF05368">
    <property type="entry name" value="NmrA"/>
    <property type="match status" value="1"/>
</dbReference>
<dbReference type="PANTHER" id="PTHR47706">
    <property type="entry name" value="NMRA-LIKE FAMILY PROTEIN"/>
    <property type="match status" value="1"/>
</dbReference>
<dbReference type="STRING" id="27342.A0A0H2SBF9"/>
<dbReference type="SUPFAM" id="SSF51735">
    <property type="entry name" value="NAD(P)-binding Rossmann-fold domains"/>
    <property type="match status" value="1"/>
</dbReference>
<dbReference type="PANTHER" id="PTHR47706:SF4">
    <property type="entry name" value="NMRA-LIKE DOMAIN-CONTAINING PROTEIN"/>
    <property type="match status" value="1"/>
</dbReference>
<dbReference type="InterPro" id="IPR036291">
    <property type="entry name" value="NAD(P)-bd_dom_sf"/>
</dbReference>
<dbReference type="InterPro" id="IPR051609">
    <property type="entry name" value="NmrA/Isoflavone_reductase-like"/>
</dbReference>
<name>A0A0H2SBF9_9AGAM</name>
<organism evidence="5 6">
    <name type="scientific">Schizopora paradoxa</name>
    <dbReference type="NCBI Taxonomy" id="27342"/>
    <lineage>
        <taxon>Eukaryota</taxon>
        <taxon>Fungi</taxon>
        <taxon>Dikarya</taxon>
        <taxon>Basidiomycota</taxon>
        <taxon>Agaricomycotina</taxon>
        <taxon>Agaricomycetes</taxon>
        <taxon>Hymenochaetales</taxon>
        <taxon>Schizoporaceae</taxon>
        <taxon>Schizopora</taxon>
    </lineage>
</organism>
<evidence type="ECO:0000313" key="6">
    <source>
        <dbReference type="Proteomes" id="UP000053477"/>
    </source>
</evidence>
<proteinExistence type="inferred from homology"/>
<keyword evidence="2" id="KW-0521">NADP</keyword>
<keyword evidence="6" id="KW-1185">Reference proteome</keyword>
<evidence type="ECO:0000256" key="1">
    <source>
        <dbReference type="ARBA" id="ARBA00005725"/>
    </source>
</evidence>
<comment type="similarity">
    <text evidence="1">Belongs to the NmrA-type oxidoreductase family. Isoflavone reductase subfamily.</text>
</comment>
<dbReference type="OrthoDB" id="9974981at2759"/>
<feature type="domain" description="NmrA-like" evidence="4">
    <location>
        <begin position="11"/>
        <end position="238"/>
    </location>
</feature>
<dbReference type="Gene3D" id="3.90.25.10">
    <property type="entry name" value="UDP-galactose 4-epimerase, domain 1"/>
    <property type="match status" value="1"/>
</dbReference>
<evidence type="ECO:0000256" key="2">
    <source>
        <dbReference type="ARBA" id="ARBA00022857"/>
    </source>
</evidence>
<gene>
    <name evidence="5" type="ORF">SCHPADRAFT_885707</name>
</gene>
<protein>
    <submittedName>
        <fullName evidence="5">NAD-P-binding protein</fullName>
    </submittedName>
</protein>
<evidence type="ECO:0000256" key="3">
    <source>
        <dbReference type="ARBA" id="ARBA00023002"/>
    </source>
</evidence>